<evidence type="ECO:0000313" key="2">
    <source>
        <dbReference type="EMBL" id="MBU9358039.1"/>
    </source>
</evidence>
<dbReference type="RefSeq" id="WP_217076358.1">
    <property type="nucleotide sequence ID" value="NZ_CAJHCY010000026.1"/>
</dbReference>
<evidence type="ECO:0000313" key="3">
    <source>
        <dbReference type="Proteomes" id="UP001196915"/>
    </source>
</evidence>
<comment type="caution">
    <text evidence="2">The sequence shown here is derived from an EMBL/GenBank/DDBJ whole genome shotgun (WGS) entry which is preliminary data.</text>
</comment>
<feature type="domain" description="Lysozyme inhibitor LprI-like N-terminal" evidence="1">
    <location>
        <begin position="219"/>
        <end position="295"/>
    </location>
</feature>
<dbReference type="Proteomes" id="UP001196915">
    <property type="component" value="Unassembled WGS sequence"/>
</dbReference>
<dbReference type="GO" id="GO:0005576">
    <property type="term" value="C:extracellular region"/>
    <property type="evidence" value="ECO:0007669"/>
    <property type="project" value="TreeGrafter"/>
</dbReference>
<name>A0AAP2HMC7_9BURK</name>
<reference evidence="2" key="1">
    <citation type="submission" date="2021-06" db="EMBL/GenBank/DDBJ databases">
        <title>A collection of bacterial strains from the Burkholderia cepacia Research Laboratory and Repository.</title>
        <authorList>
            <person name="Lipuma J."/>
            <person name="Spilker T."/>
        </authorList>
    </citation>
    <scope>NUCLEOTIDE SEQUENCE</scope>
    <source>
        <strain evidence="2">AU37435</strain>
    </source>
</reference>
<accession>A0AAP2HMC7</accession>
<proteinExistence type="predicted"/>
<dbReference type="InterPro" id="IPR052755">
    <property type="entry name" value="Lysozyme_Inhibitor_LprI"/>
</dbReference>
<dbReference type="PANTHER" id="PTHR37549">
    <property type="entry name" value="LIPOPROTEIN LPRI"/>
    <property type="match status" value="1"/>
</dbReference>
<sequence>MSFMGNQYSIKNNGIIEVKSVMRKIPEIRLFVAACALIFFVHNAFGAPLPNDITGKWQVEEVHLNTGSGRTTEYTWDDPRLKGRIFDFTHDDVSDDVYDFSDHCANPTVQNINTSLRDLMLRSLGGYKYPASGDIDPVLDYKLDSASTKHIRAFSLICAKGLWQGDLGRSGGAGDKMNISGAWIVLADNQKMYVRWRDETILVLTKISPDTPIKASFPCGKASTATEHAICSSYQLSAFDQSVAESFARMMAQARVSGSQTASLARSQRRWLEGRDACGPNAACILRAMRRRLDALATAGANGE</sequence>
<dbReference type="AlphaFoldDB" id="A0AAP2HMC7"/>
<dbReference type="EMBL" id="JAHPMX010000007">
    <property type="protein sequence ID" value="MBU9358039.1"/>
    <property type="molecule type" value="Genomic_DNA"/>
</dbReference>
<protein>
    <recommendedName>
        <fullName evidence="1">Lysozyme inhibitor LprI-like N-terminal domain-containing protein</fullName>
    </recommendedName>
</protein>
<dbReference type="Pfam" id="PF07007">
    <property type="entry name" value="LprI"/>
    <property type="match status" value="1"/>
</dbReference>
<organism evidence="2 3">
    <name type="scientific">Burkholderia multivorans</name>
    <dbReference type="NCBI Taxonomy" id="87883"/>
    <lineage>
        <taxon>Bacteria</taxon>
        <taxon>Pseudomonadati</taxon>
        <taxon>Pseudomonadota</taxon>
        <taxon>Betaproteobacteria</taxon>
        <taxon>Burkholderiales</taxon>
        <taxon>Burkholderiaceae</taxon>
        <taxon>Burkholderia</taxon>
        <taxon>Burkholderia cepacia complex</taxon>
    </lineage>
</organism>
<dbReference type="PANTHER" id="PTHR37549:SF1">
    <property type="entry name" value="LIPOPROTEIN LPRI"/>
    <property type="match status" value="1"/>
</dbReference>
<evidence type="ECO:0000259" key="1">
    <source>
        <dbReference type="Pfam" id="PF07007"/>
    </source>
</evidence>
<dbReference type="InterPro" id="IPR009739">
    <property type="entry name" value="LprI-like_N"/>
</dbReference>
<gene>
    <name evidence="2" type="ORF">KTE52_17025</name>
</gene>